<geneLocation type="plasmid" evidence="2 3">
    <name>unnamed2</name>
</geneLocation>
<dbReference type="KEGG" id="rtu:PR017_26620"/>
<evidence type="ECO:0000313" key="3">
    <source>
        <dbReference type="Proteomes" id="UP000249499"/>
    </source>
</evidence>
<dbReference type="InterPro" id="IPR000242">
    <property type="entry name" value="PTP_cat"/>
</dbReference>
<reference evidence="3" key="2">
    <citation type="journal article" date="2023" name="MicrobiologyOpen">
        <title>Genomics of the tumorigenes clade of the family Rhizobiaceae and description of Rhizobium rhododendri sp. nov.</title>
        <authorList>
            <person name="Kuzmanovic N."/>
            <person name="diCenzo G.C."/>
            <person name="Bunk B."/>
            <person name="Sproeer C."/>
            <person name="Fruehling A."/>
            <person name="Neumann-Schaal M."/>
            <person name="Overmann J."/>
            <person name="Smalla K."/>
        </authorList>
    </citation>
    <scope>NUCLEOTIDE SEQUENCE [LARGE SCALE GENOMIC DNA]</scope>
    <source>
        <strain evidence="3">1078</strain>
        <plasmid evidence="3">unnamed2</plasmid>
    </source>
</reference>
<feature type="domain" description="Tyrosine specific protein phosphatases" evidence="1">
    <location>
        <begin position="77"/>
        <end position="133"/>
    </location>
</feature>
<keyword evidence="2" id="KW-0614">Plasmid</keyword>
<dbReference type="InterPro" id="IPR016130">
    <property type="entry name" value="Tyr_Pase_AS"/>
</dbReference>
<dbReference type="RefSeq" id="WP_111221093.1">
    <property type="nucleotide sequence ID" value="NZ_CP117259.1"/>
</dbReference>
<evidence type="ECO:0000313" key="2">
    <source>
        <dbReference type="EMBL" id="WFR98955.1"/>
    </source>
</evidence>
<accession>A0AAF1KUM7</accession>
<sequence>MKTLNLPKRYICGIDELAARSGHGITHVLSLVDPELPEMEHFEAYGSTRRLVLKMHDIIEPKPGMILPEKSHMKSILEFGHLVETESNSFGSLLVHCHMGVSRSTAAMVAIMAQAHPEEAEDHVFETLRRIRPQAWPNSLMISYADEQLDRAGKLTAALRRHYAVQLATTPDVGTWMKTLGRQREVDMAE</sequence>
<proteinExistence type="predicted"/>
<gene>
    <name evidence="2" type="ORF">PR017_26620</name>
</gene>
<dbReference type="SUPFAM" id="SSF52799">
    <property type="entry name" value="(Phosphotyrosine protein) phosphatases II"/>
    <property type="match status" value="1"/>
</dbReference>
<dbReference type="EMBL" id="CP117259">
    <property type="protein sequence ID" value="WFR98955.1"/>
    <property type="molecule type" value="Genomic_DNA"/>
</dbReference>
<dbReference type="AlphaFoldDB" id="A0AAF1KUM7"/>
<dbReference type="GO" id="GO:0004725">
    <property type="term" value="F:protein tyrosine phosphatase activity"/>
    <property type="evidence" value="ECO:0007669"/>
    <property type="project" value="InterPro"/>
</dbReference>
<name>A0AAF1KUM7_9HYPH</name>
<dbReference type="InterPro" id="IPR029021">
    <property type="entry name" value="Prot-tyrosine_phosphatase-like"/>
</dbReference>
<evidence type="ECO:0000259" key="1">
    <source>
        <dbReference type="PROSITE" id="PS50056"/>
    </source>
</evidence>
<dbReference type="Proteomes" id="UP000249499">
    <property type="component" value="Plasmid unnamed2"/>
</dbReference>
<dbReference type="PROSITE" id="PS00383">
    <property type="entry name" value="TYR_PHOSPHATASE_1"/>
    <property type="match status" value="1"/>
</dbReference>
<dbReference type="PROSITE" id="PS50056">
    <property type="entry name" value="TYR_PHOSPHATASE_2"/>
    <property type="match status" value="1"/>
</dbReference>
<protein>
    <submittedName>
        <fullName evidence="2">Protein-tyrosine phosphatase family protein</fullName>
    </submittedName>
</protein>
<organism evidence="2 3">
    <name type="scientific">Rhizobium tumorigenes</name>
    <dbReference type="NCBI Taxonomy" id="2041385"/>
    <lineage>
        <taxon>Bacteria</taxon>
        <taxon>Pseudomonadati</taxon>
        <taxon>Pseudomonadota</taxon>
        <taxon>Alphaproteobacteria</taxon>
        <taxon>Hyphomicrobiales</taxon>
        <taxon>Rhizobiaceae</taxon>
        <taxon>Rhizobium/Agrobacterium group</taxon>
        <taxon>Rhizobium</taxon>
    </lineage>
</organism>
<reference evidence="2 3" key="1">
    <citation type="journal article" date="2018" name="Sci. Rep.">
        <title>Rhizobium tumorigenes sp. nov., a novel plant tumorigenic bacterium isolated from cane gall tumors on thornless blackberry.</title>
        <authorList>
            <person name="Kuzmanovi N."/>
            <person name="Smalla K."/>
            <person name="Gronow S."/>
            <person name="PuBawska J."/>
        </authorList>
    </citation>
    <scope>NUCLEOTIDE SEQUENCE [LARGE SCALE GENOMIC DNA]</scope>
    <source>
        <strain evidence="2 3">1078</strain>
    </source>
</reference>
<dbReference type="Pfam" id="PF00102">
    <property type="entry name" value="Y_phosphatase"/>
    <property type="match status" value="1"/>
</dbReference>
<dbReference type="Gene3D" id="3.90.190.10">
    <property type="entry name" value="Protein tyrosine phosphatase superfamily"/>
    <property type="match status" value="1"/>
</dbReference>
<dbReference type="InterPro" id="IPR000387">
    <property type="entry name" value="Tyr_Pase_dom"/>
</dbReference>
<keyword evidence="3" id="KW-1185">Reference proteome</keyword>